<dbReference type="Proteomes" id="UP000294847">
    <property type="component" value="Chromosome 5"/>
</dbReference>
<evidence type="ECO:0000313" key="2">
    <source>
        <dbReference type="Proteomes" id="UP000294847"/>
    </source>
</evidence>
<sequence length="676" mass="70708">MLQDRTSRGAKQSPVALLQDLYSISPATTSGNIDCRPTSIVLELKVDNAPAGPADVVNQQLQDGQLSALNRLHDAVPAAVHAVHVGALLEQQVEHVHVPVALVAPHGLDQRQVLAGRVDVGAGVLDQEAHHLLVALADGRGERGEDAGAAVLDAHAGLEQQLDALELVRHDGHLQHAPEGARVAQHAQQLLQDVRVADGHVHRPALAAHAGVRAAPQQRVHHVGLVLPDGGRQRRAALGAAVVGVRALLGQQPRQRVRVAHRHGRLADARGGGQVAAGLDQLRQVVRGAEVRHALEAGVLGGRQVRVRAGGQHQVKEVLAVVADRRAQRRPHAVLAGVDVDAGREQDAHGVGVVDGHGQLQHAGGLFGVCAARQEDLEAGGLRGGRPQHVLWPREVGVGAVVEQGGDDVDAAAVGDGLEQRRLALAALGVGVGAVLEQQLHQPEGGVAAAHGRDERRVALRKLNVDVGAVGEQQLGQLGALLGDGDAQGQLRARVVGAGQVGVGAVFEEQLDALEEGDLDGVEERGDAVRVCRVGIGAEAEQQAHGLEVAVEYGFPEDVDVVGVSVGGDAAVEELLDDLVFLRLDGTGKRGPQVGVVGRRDVSRLPAGHLLRVCVDPNRLDGAAQVQALQIVQQRVCICQARRGIVVLLQRPWPVGVAFQAEVCAGTQATRADTLF</sequence>
<reference evidence="1 2" key="1">
    <citation type="journal article" date="2019" name="Mol. Biol. Evol.">
        <title>Blast fungal genomes show frequent chromosomal changes, gene gains and losses, and effector gene turnover.</title>
        <authorList>
            <person name="Gomez Luciano L.B."/>
            <person name="Jason Tsai I."/>
            <person name="Chuma I."/>
            <person name="Tosa Y."/>
            <person name="Chen Y.H."/>
            <person name="Li J.Y."/>
            <person name="Li M.Y."/>
            <person name="Jade Lu M.Y."/>
            <person name="Nakayashiki H."/>
            <person name="Li W.H."/>
        </authorList>
    </citation>
    <scope>NUCLEOTIDE SEQUENCE [LARGE SCALE GENOMIC DNA]</scope>
    <source>
        <strain evidence="1">MZ5-1-6</strain>
    </source>
</reference>
<proteinExistence type="predicted"/>
<organism evidence="1 2">
    <name type="scientific">Pyricularia oryzae</name>
    <name type="common">Rice blast fungus</name>
    <name type="synonym">Magnaporthe oryzae</name>
    <dbReference type="NCBI Taxonomy" id="318829"/>
    <lineage>
        <taxon>Eukaryota</taxon>
        <taxon>Fungi</taxon>
        <taxon>Dikarya</taxon>
        <taxon>Ascomycota</taxon>
        <taxon>Pezizomycotina</taxon>
        <taxon>Sordariomycetes</taxon>
        <taxon>Sordariomycetidae</taxon>
        <taxon>Magnaporthales</taxon>
        <taxon>Pyriculariaceae</taxon>
        <taxon>Pyricularia</taxon>
    </lineage>
</organism>
<evidence type="ECO:0000313" key="1">
    <source>
        <dbReference type="EMBL" id="QBZ63138.1"/>
    </source>
</evidence>
<name>A0A4V1C7E8_PYROR</name>
<accession>A0A4V1C7E8</accession>
<dbReference type="AlphaFoldDB" id="A0A4V1C7E8"/>
<protein>
    <submittedName>
        <fullName evidence="1">Uncharacterized protein</fullName>
    </submittedName>
</protein>
<dbReference type="EMBL" id="CP034208">
    <property type="protein sequence ID" value="QBZ63138.1"/>
    <property type="molecule type" value="Genomic_DNA"/>
</dbReference>
<gene>
    <name evidence="1" type="ORF">PoMZ_12034</name>
</gene>